<evidence type="ECO:0000256" key="5">
    <source>
        <dbReference type="ARBA" id="ARBA00022982"/>
    </source>
</evidence>
<evidence type="ECO:0000256" key="2">
    <source>
        <dbReference type="ARBA" id="ARBA00022448"/>
    </source>
</evidence>
<evidence type="ECO:0000256" key="3">
    <source>
        <dbReference type="ARBA" id="ARBA00022660"/>
    </source>
</evidence>
<evidence type="ECO:0000256" key="7">
    <source>
        <dbReference type="SAM" id="MobiDB-lite"/>
    </source>
</evidence>
<sequence length="107" mass="11994">MSGLKPLARIHRPPRSAMQSGRANTHEWVLEYAPSEGVRLDPLTGWPGSGDTRNQLSLRFPTREAAVAYAQTRGISFEVETPPAPKPIQPKVYADNFRTNRGENWTH</sequence>
<dbReference type="Pfam" id="PF04800">
    <property type="entry name" value="NDUS4"/>
    <property type="match status" value="1"/>
</dbReference>
<reference evidence="8 9" key="1">
    <citation type="submission" date="2021-05" db="EMBL/GenBank/DDBJ databases">
        <title>Roseococcus sp. XZZS9, whole genome shotgun sequencing project.</title>
        <authorList>
            <person name="Zhao G."/>
            <person name="Shen L."/>
        </authorList>
    </citation>
    <scope>NUCLEOTIDE SEQUENCE [LARGE SCALE GENOMIC DNA]</scope>
    <source>
        <strain evidence="8 9">XZZS9</strain>
    </source>
</reference>
<keyword evidence="6" id="KW-0472">Membrane</keyword>
<name>A0ABS5QGS1_9PROT</name>
<keyword evidence="4" id="KW-0809">Transit peptide</keyword>
<feature type="region of interest" description="Disordered" evidence="7">
    <location>
        <begin position="1"/>
        <end position="23"/>
    </location>
</feature>
<organism evidence="8 9">
    <name type="scientific">Roseococcus pinisoli</name>
    <dbReference type="NCBI Taxonomy" id="2835040"/>
    <lineage>
        <taxon>Bacteria</taxon>
        <taxon>Pseudomonadati</taxon>
        <taxon>Pseudomonadota</taxon>
        <taxon>Alphaproteobacteria</taxon>
        <taxon>Acetobacterales</taxon>
        <taxon>Roseomonadaceae</taxon>
        <taxon>Roseococcus</taxon>
    </lineage>
</organism>
<evidence type="ECO:0000313" key="8">
    <source>
        <dbReference type="EMBL" id="MBS7812531.1"/>
    </source>
</evidence>
<dbReference type="InterPro" id="IPR006885">
    <property type="entry name" value="NADH_UbQ_FeS_4_mit-like"/>
</dbReference>
<dbReference type="Gene3D" id="3.30.160.190">
    <property type="entry name" value="atu1810 like domain"/>
    <property type="match status" value="1"/>
</dbReference>
<evidence type="ECO:0000256" key="6">
    <source>
        <dbReference type="ARBA" id="ARBA00023136"/>
    </source>
</evidence>
<dbReference type="Proteomes" id="UP000766336">
    <property type="component" value="Unassembled WGS sequence"/>
</dbReference>
<dbReference type="PANTHER" id="PTHR12219:SF8">
    <property type="entry name" value="NADH DEHYDROGENASE [UBIQUINONE] IRON-SULFUR PROTEIN 4, MITOCHONDRIAL"/>
    <property type="match status" value="1"/>
</dbReference>
<feature type="compositionally biased region" description="Basic and acidic residues" evidence="7">
    <location>
        <begin position="98"/>
        <end position="107"/>
    </location>
</feature>
<dbReference type="EMBL" id="JAHCDA010000003">
    <property type="protein sequence ID" value="MBS7812531.1"/>
    <property type="molecule type" value="Genomic_DNA"/>
</dbReference>
<keyword evidence="3" id="KW-0679">Respiratory chain</keyword>
<dbReference type="InterPro" id="IPR038532">
    <property type="entry name" value="NDUFS4-like_sf"/>
</dbReference>
<keyword evidence="5" id="KW-0249">Electron transport</keyword>
<evidence type="ECO:0000256" key="1">
    <source>
        <dbReference type="ARBA" id="ARBA00004370"/>
    </source>
</evidence>
<accession>A0ABS5QGS1</accession>
<dbReference type="RefSeq" id="WP_213671232.1">
    <property type="nucleotide sequence ID" value="NZ_JAHCDA010000003.1"/>
</dbReference>
<dbReference type="PANTHER" id="PTHR12219">
    <property type="entry name" value="NADH-UBIQUINONE OXIDOREDUCTASE"/>
    <property type="match status" value="1"/>
</dbReference>
<proteinExistence type="predicted"/>
<feature type="region of interest" description="Disordered" evidence="7">
    <location>
        <begin position="78"/>
        <end position="107"/>
    </location>
</feature>
<keyword evidence="2" id="KW-0813">Transport</keyword>
<keyword evidence="9" id="KW-1185">Reference proteome</keyword>
<evidence type="ECO:0000256" key="4">
    <source>
        <dbReference type="ARBA" id="ARBA00022946"/>
    </source>
</evidence>
<comment type="subcellular location">
    <subcellularLocation>
        <location evidence="1">Membrane</location>
    </subcellularLocation>
</comment>
<evidence type="ECO:0000313" key="9">
    <source>
        <dbReference type="Proteomes" id="UP000766336"/>
    </source>
</evidence>
<gene>
    <name evidence="8" type="ORF">KHU32_16385</name>
</gene>
<comment type="caution">
    <text evidence="8">The sequence shown here is derived from an EMBL/GenBank/DDBJ whole genome shotgun (WGS) entry which is preliminary data.</text>
</comment>
<protein>
    <submittedName>
        <fullName evidence="8">ETC complex I subunit</fullName>
    </submittedName>
</protein>